<evidence type="ECO:0000313" key="2">
    <source>
        <dbReference type="Proteomes" id="UP000499080"/>
    </source>
</evidence>
<dbReference type="Pfam" id="PF13650">
    <property type="entry name" value="Asp_protease_2"/>
    <property type="match status" value="1"/>
</dbReference>
<proteinExistence type="predicted"/>
<dbReference type="EMBL" id="BGPR01050028">
    <property type="protein sequence ID" value="GBO27034.1"/>
    <property type="molecule type" value="Genomic_DNA"/>
</dbReference>
<protein>
    <recommendedName>
        <fullName evidence="3">Peptidase A2 domain-containing protein</fullName>
    </recommendedName>
</protein>
<reference evidence="1 2" key="1">
    <citation type="journal article" date="2019" name="Sci. Rep.">
        <title>Orb-weaving spider Araneus ventricosus genome elucidates the spidroin gene catalogue.</title>
        <authorList>
            <person name="Kono N."/>
            <person name="Nakamura H."/>
            <person name="Ohtoshi R."/>
            <person name="Moran D.A.P."/>
            <person name="Shinohara A."/>
            <person name="Yoshida Y."/>
            <person name="Fujiwara M."/>
            <person name="Mori M."/>
            <person name="Tomita M."/>
            <person name="Arakawa K."/>
        </authorList>
    </citation>
    <scope>NUCLEOTIDE SEQUENCE [LARGE SCALE GENOMIC DNA]</scope>
</reference>
<dbReference type="Gene3D" id="2.40.70.10">
    <property type="entry name" value="Acid Proteases"/>
    <property type="match status" value="1"/>
</dbReference>
<organism evidence="1 2">
    <name type="scientific">Araneus ventricosus</name>
    <name type="common">Orbweaver spider</name>
    <name type="synonym">Epeira ventricosa</name>
    <dbReference type="NCBI Taxonomy" id="182803"/>
    <lineage>
        <taxon>Eukaryota</taxon>
        <taxon>Metazoa</taxon>
        <taxon>Ecdysozoa</taxon>
        <taxon>Arthropoda</taxon>
        <taxon>Chelicerata</taxon>
        <taxon>Arachnida</taxon>
        <taxon>Araneae</taxon>
        <taxon>Araneomorphae</taxon>
        <taxon>Entelegynae</taxon>
        <taxon>Araneoidea</taxon>
        <taxon>Araneidae</taxon>
        <taxon>Araneus</taxon>
    </lineage>
</organism>
<sequence>MSLTYAEFPQDVRDSLAGQHFVDTIIDEDTQQATRLMDAKDMKSALVYSMKYEAAKTVSKISRNVRSIDIEDGTEKEKDEQFGAKTAFSQKKAPEEGLKVSALCRGRNGLYLEGSICGFPCLMLEDTGANVTLIRTELAQKLKEKFICTAPNISLKTATGEKAEIYGKLDAAIECGSRKFQHRIYNEKRTGGEEILLFSASEEHSKLCSVLAKEKTVVPATSECLIKGVPNVSGQFRYAVTYFPCRVSQKGVLVAATLVELKRESIPIRVLNLDNKPKTVDKGAVIATCEPVVEIVALPQEFSESLHLPLILENLEGLNEDSEQQ</sequence>
<evidence type="ECO:0000313" key="1">
    <source>
        <dbReference type="EMBL" id="GBO27034.1"/>
    </source>
</evidence>
<dbReference type="OrthoDB" id="6512026at2759"/>
<dbReference type="Proteomes" id="UP000499080">
    <property type="component" value="Unassembled WGS sequence"/>
</dbReference>
<dbReference type="InterPro" id="IPR021109">
    <property type="entry name" value="Peptidase_aspartic_dom_sf"/>
</dbReference>
<evidence type="ECO:0008006" key="3">
    <source>
        <dbReference type="Google" id="ProtNLM"/>
    </source>
</evidence>
<dbReference type="AlphaFoldDB" id="A0A4Y2VS48"/>
<dbReference type="CDD" id="cd00303">
    <property type="entry name" value="retropepsin_like"/>
    <property type="match status" value="1"/>
</dbReference>
<comment type="caution">
    <text evidence="1">The sequence shown here is derived from an EMBL/GenBank/DDBJ whole genome shotgun (WGS) entry which is preliminary data.</text>
</comment>
<name>A0A4Y2VS48_ARAVE</name>
<accession>A0A4Y2VS48</accession>
<gene>
    <name evidence="1" type="ORF">AVEN_224523_1</name>
</gene>
<keyword evidence="2" id="KW-1185">Reference proteome</keyword>